<dbReference type="Proteomes" id="UP000619479">
    <property type="component" value="Unassembled WGS sequence"/>
</dbReference>
<sequence length="289" mass="31106">MSYDDLAGLRVLVKNGVATVTLDHPPLNLMDGVLLPSLRGFVNRVRHDADVRVVVFDSADPEFFSAHGDMRYLTDPEALPAATAAAIAAAPEVPVPDDINILEALSSEVRGLPQVTIGKIAGFARGAGNEFLMYLDMRFAAIGRSGQAQPEARMAILPGGGGTVNMARLMGRERALELLLGGELVGAELAERYGLINRALPADEIDDFVDRLARRIAGLRPEVVAAIKSTVENITPKIPQEAYAVENTYLYSLFTEDMVASAHRQLAAGVQTREGERDLESILDRLASS</sequence>
<gene>
    <name evidence="1" type="primary">paaG_2</name>
    <name evidence="1" type="ORF">Acy02nite_65300</name>
</gene>
<dbReference type="PANTHER" id="PTHR11941">
    <property type="entry name" value="ENOYL-COA HYDRATASE-RELATED"/>
    <property type="match status" value="1"/>
</dbReference>
<keyword evidence="2" id="KW-1185">Reference proteome</keyword>
<evidence type="ECO:0000313" key="2">
    <source>
        <dbReference type="Proteomes" id="UP000619479"/>
    </source>
</evidence>
<dbReference type="PANTHER" id="PTHR11941:SF54">
    <property type="entry name" value="ENOYL-COA HYDRATASE, MITOCHONDRIAL"/>
    <property type="match status" value="1"/>
</dbReference>
<dbReference type="GO" id="GO:0003824">
    <property type="term" value="F:catalytic activity"/>
    <property type="evidence" value="ECO:0007669"/>
    <property type="project" value="UniProtKB-ARBA"/>
</dbReference>
<protein>
    <submittedName>
        <fullName evidence="1">Enoyl-CoA hydratase</fullName>
    </submittedName>
</protein>
<dbReference type="RefSeq" id="WP_203748930.1">
    <property type="nucleotide sequence ID" value="NZ_BAAAUC010000051.1"/>
</dbReference>
<dbReference type="CDD" id="cd06558">
    <property type="entry name" value="crotonase-like"/>
    <property type="match status" value="1"/>
</dbReference>
<organism evidence="1 2">
    <name type="scientific">Actinoplanes cyaneus</name>
    <dbReference type="NCBI Taxonomy" id="52696"/>
    <lineage>
        <taxon>Bacteria</taxon>
        <taxon>Bacillati</taxon>
        <taxon>Actinomycetota</taxon>
        <taxon>Actinomycetes</taxon>
        <taxon>Micromonosporales</taxon>
        <taxon>Micromonosporaceae</taxon>
        <taxon>Actinoplanes</taxon>
    </lineage>
</organism>
<dbReference type="EMBL" id="BOMH01000050">
    <property type="protein sequence ID" value="GID68649.1"/>
    <property type="molecule type" value="Genomic_DNA"/>
</dbReference>
<comment type="caution">
    <text evidence="1">The sequence shown here is derived from an EMBL/GenBank/DDBJ whole genome shotgun (WGS) entry which is preliminary data.</text>
</comment>
<reference evidence="1" key="1">
    <citation type="submission" date="2021-01" db="EMBL/GenBank/DDBJ databases">
        <title>Whole genome shotgun sequence of Actinoplanes cyaneus NBRC 14990.</title>
        <authorList>
            <person name="Komaki H."/>
            <person name="Tamura T."/>
        </authorList>
    </citation>
    <scope>NUCLEOTIDE SEQUENCE</scope>
    <source>
        <strain evidence="1">NBRC 14990</strain>
    </source>
</reference>
<dbReference type="GO" id="GO:0006635">
    <property type="term" value="P:fatty acid beta-oxidation"/>
    <property type="evidence" value="ECO:0007669"/>
    <property type="project" value="TreeGrafter"/>
</dbReference>
<dbReference type="InterPro" id="IPR001753">
    <property type="entry name" value="Enoyl-CoA_hydra/iso"/>
</dbReference>
<evidence type="ECO:0000313" key="1">
    <source>
        <dbReference type="EMBL" id="GID68649.1"/>
    </source>
</evidence>
<dbReference type="Gene3D" id="3.90.226.10">
    <property type="entry name" value="2-enoyl-CoA Hydratase, Chain A, domain 1"/>
    <property type="match status" value="1"/>
</dbReference>
<dbReference type="InterPro" id="IPR029045">
    <property type="entry name" value="ClpP/crotonase-like_dom_sf"/>
</dbReference>
<dbReference type="SUPFAM" id="SSF52096">
    <property type="entry name" value="ClpP/crotonase"/>
    <property type="match status" value="1"/>
</dbReference>
<accession>A0A919IN08</accession>
<proteinExistence type="predicted"/>
<name>A0A919IN08_9ACTN</name>
<dbReference type="Pfam" id="PF00378">
    <property type="entry name" value="ECH_1"/>
    <property type="match status" value="1"/>
</dbReference>
<dbReference type="AlphaFoldDB" id="A0A919IN08"/>